<dbReference type="GO" id="GO:0015926">
    <property type="term" value="F:glucosidase activity"/>
    <property type="evidence" value="ECO:0007669"/>
    <property type="project" value="InterPro"/>
</dbReference>
<dbReference type="Gene3D" id="3.20.20.80">
    <property type="entry name" value="Glycosidases"/>
    <property type="match status" value="2"/>
</dbReference>
<dbReference type="EMBL" id="CZAU01000020">
    <property type="protein sequence ID" value="CUP73142.1"/>
    <property type="molecule type" value="Genomic_DNA"/>
</dbReference>
<evidence type="ECO:0000256" key="1">
    <source>
        <dbReference type="ARBA" id="ARBA00010687"/>
    </source>
</evidence>
<accession>A0A174QIP6</accession>
<dbReference type="PANTHER" id="PTHR34983:SF2">
    <property type="entry name" value="ENDO-BETA-1,4-GALACTANASE"/>
    <property type="match status" value="1"/>
</dbReference>
<protein>
    <recommendedName>
        <fullName evidence="4">Arabinogalactan endo-beta-1,4-galactanase</fullName>
        <ecNumber evidence="4">3.2.1.89</ecNumber>
    </recommendedName>
</protein>
<name>A0A174QIP6_ANAHA</name>
<evidence type="ECO:0000313" key="5">
    <source>
        <dbReference type="EMBL" id="CUP73142.1"/>
    </source>
</evidence>
<comment type="catalytic activity">
    <reaction evidence="4">
        <text>The enzyme specifically hydrolyzes (1-&gt;4)-beta-D-galactosidic linkages in type I arabinogalactans.</text>
        <dbReference type="EC" id="3.2.1.89"/>
    </reaction>
</comment>
<dbReference type="AlphaFoldDB" id="A0A174QIP6"/>
<proteinExistence type="inferred from homology"/>
<dbReference type="InterPro" id="IPR017853">
    <property type="entry name" value="GH"/>
</dbReference>
<dbReference type="PANTHER" id="PTHR34983">
    <property type="entry name" value="ARABINOGALACTAN ENDO-BETA-1,4-GALACTANASE A"/>
    <property type="match status" value="1"/>
</dbReference>
<evidence type="ECO:0000256" key="4">
    <source>
        <dbReference type="RuleBase" id="RU361192"/>
    </source>
</evidence>
<feature type="signal peptide" evidence="4">
    <location>
        <begin position="1"/>
        <end position="21"/>
    </location>
</feature>
<dbReference type="GO" id="GO:0045490">
    <property type="term" value="P:pectin catabolic process"/>
    <property type="evidence" value="ECO:0007669"/>
    <property type="project" value="TreeGrafter"/>
</dbReference>
<comment type="similarity">
    <text evidence="1 4">Belongs to the glycosyl hydrolase 53 family.</text>
</comment>
<keyword evidence="2 4" id="KW-0378">Hydrolase</keyword>
<organism evidence="5 6">
    <name type="scientific">Anaerostipes hadrus</name>
    <dbReference type="NCBI Taxonomy" id="649756"/>
    <lineage>
        <taxon>Bacteria</taxon>
        <taxon>Bacillati</taxon>
        <taxon>Bacillota</taxon>
        <taxon>Clostridia</taxon>
        <taxon>Lachnospirales</taxon>
        <taxon>Lachnospiraceae</taxon>
        <taxon>Anaerostipes</taxon>
    </lineage>
</organism>
<keyword evidence="4" id="KW-0732">Signal</keyword>
<dbReference type="GO" id="GO:0031218">
    <property type="term" value="F:arabinogalactan endo-1,4-beta-galactosidase activity"/>
    <property type="evidence" value="ECO:0007669"/>
    <property type="project" value="UniProtKB-EC"/>
</dbReference>
<gene>
    <name evidence="5" type="primary">ganB_2</name>
    <name evidence="5" type="ORF">ERS852520_02037</name>
</gene>
<dbReference type="RefSeq" id="WP_055160707.1">
    <property type="nucleotide sequence ID" value="NZ_CZAU01000020.1"/>
</dbReference>
<dbReference type="InterPro" id="IPR011683">
    <property type="entry name" value="Glyco_hydro_53"/>
</dbReference>
<dbReference type="SUPFAM" id="SSF51445">
    <property type="entry name" value="(Trans)glycosidases"/>
    <property type="match status" value="2"/>
</dbReference>
<reference evidence="5 6" key="1">
    <citation type="submission" date="2015-09" db="EMBL/GenBank/DDBJ databases">
        <authorList>
            <consortium name="Pathogen Informatics"/>
        </authorList>
    </citation>
    <scope>NUCLEOTIDE SEQUENCE [LARGE SCALE GENOMIC DNA]</scope>
    <source>
        <strain evidence="5 6">2789STDY5834908</strain>
    </source>
</reference>
<dbReference type="Pfam" id="PF07745">
    <property type="entry name" value="Glyco_hydro_53"/>
    <property type="match status" value="2"/>
</dbReference>
<keyword evidence="3 4" id="KW-0326">Glycosidase</keyword>
<dbReference type="EC" id="3.2.1.89" evidence="4"/>
<feature type="chain" id="PRO_5039745022" description="Arabinogalactan endo-beta-1,4-galactanase" evidence="4">
    <location>
        <begin position="22"/>
        <end position="1032"/>
    </location>
</feature>
<dbReference type="OrthoDB" id="9768786at2"/>
<dbReference type="Proteomes" id="UP000095564">
    <property type="component" value="Unassembled WGS sequence"/>
</dbReference>
<evidence type="ECO:0000313" key="6">
    <source>
        <dbReference type="Proteomes" id="UP000095564"/>
    </source>
</evidence>
<evidence type="ECO:0000256" key="2">
    <source>
        <dbReference type="ARBA" id="ARBA00022801"/>
    </source>
</evidence>
<evidence type="ECO:0000256" key="3">
    <source>
        <dbReference type="ARBA" id="ARBA00023295"/>
    </source>
</evidence>
<sequence length="1032" mass="115917">MQKVRKLVTTIMIAALITAMEGTTISQLSHHVKADTNTVSQTSQAENDLTQYKKINGIGDNTVLGADFSHYQLQKNAWKKVWKNYKGIEVSNVFEYVRSQGINTISVKVAVNPAKDKDGNESYLSLENAKKTLKEAKKAGLKTNVTLLYSDDITYAGVQKLPDGWDTDSAEEKALEYTKNVIKELKAADAVPTMITIGNEVNYNFLTLSNWDGYCAMAEISKIVKDAGIKAAFSFAAPGKASDIQYIIEQLGYACEKYEGAGYDYIGVNIYPDAHNDNYVKTLKNTVEEKAAGKQMIISSVKCPWKDSEGKASIKTQTKSIYDYLQATIDEKNAGGLIYNDADFVGAWDSFFDENGQAMSSLAIFAYAQGNQVDVSTYKDPWEYGGDTGLKNLTASVKKLNNMSQSSIRGMDISSYTALKKAGVKYYDFDGKETSLLKVLHDNGVNYIRIRIWNDPTNEKGETYGGGANDVATGLEIAKEAAQYDMKLLLDFHYSDFWADPALQKIPKAWEKDKNDTEKMKQNVYDFTKDTIKKFQEVGADIGMVQVGNEITNGMLDIMPDYSKGETYKDTWGNAKNAKILCGYLKAGIKAVRECTPKALVTLHLESMGYGKCSEIMNAWEQNGVDYDVFGSSFYQFWQGNSSKNALAGLQKIENLAKSRGKMYAVMETSWLNSLKDADGTPNVIGEGHANAKVYSDDPQGQVDALTDMYQILLSNDNGLGAFYWEGAWIPVKAGWTNWKYNKDMSDRYGTGWAAQGAKGYYPDNKMYYNGQPAWGGSSWDNQTLFDSNGYPLQSLKFYKDSVSKGKEQIIALKIVDKNGKEVYATQYVKVEVGKSRKITLPKFSGYYPKNKKYNMTLKGTQEGNTVQKVVYTRTAAGPAISYNYRVKVTKKNYKLYKNFKWKKSKTKVYKKTYVAKYRYDHKNGNKYLALYTKGGKFVGYINKKAVKRLGSATQPEQGKAYTYGKRVKIKGKKYKLYKNFKWKKSKTKVYKKTYVAKYRYKHENGNKYLALYTKSGKFVGYINAKAAKVVK</sequence>